<dbReference type="AlphaFoldDB" id="A0A1G2DKD3"/>
<dbReference type="STRING" id="1798667.A3J08_03790"/>
<reference evidence="1 2" key="1">
    <citation type="journal article" date="2016" name="Nat. Commun.">
        <title>Thousands of microbial genomes shed light on interconnected biogeochemical processes in an aquifer system.</title>
        <authorList>
            <person name="Anantharaman K."/>
            <person name="Brown C.T."/>
            <person name="Hug L.A."/>
            <person name="Sharon I."/>
            <person name="Castelle C.J."/>
            <person name="Probst A.J."/>
            <person name="Thomas B.C."/>
            <person name="Singh A."/>
            <person name="Wilkins M.J."/>
            <person name="Karaoz U."/>
            <person name="Brodie E.L."/>
            <person name="Williams K.H."/>
            <person name="Hubbard S.S."/>
            <person name="Banfield J.F."/>
        </authorList>
    </citation>
    <scope>NUCLEOTIDE SEQUENCE [LARGE SCALE GENOMIC DNA]</scope>
</reference>
<accession>A0A1G2DKD3</accession>
<name>A0A1G2DKD3_9BACT</name>
<sequence>MEPEEKFIKEVWYVLRQIKERSLYTPTGTPIEYWIDFNTMVAGVPLAKDEAAILEKLEEWGAIRIQNKGGYWEYE</sequence>
<evidence type="ECO:0000313" key="2">
    <source>
        <dbReference type="Proteomes" id="UP000177573"/>
    </source>
</evidence>
<dbReference type="Proteomes" id="UP000177573">
    <property type="component" value="Unassembled WGS sequence"/>
</dbReference>
<organism evidence="1 2">
    <name type="scientific">Candidatus Lloydbacteria bacterium RIFCSPLOWO2_02_FULL_51_11</name>
    <dbReference type="NCBI Taxonomy" id="1798667"/>
    <lineage>
        <taxon>Bacteria</taxon>
        <taxon>Candidatus Lloydiibacteriota</taxon>
    </lineage>
</organism>
<proteinExistence type="predicted"/>
<gene>
    <name evidence="1" type="ORF">A3J08_03790</name>
</gene>
<comment type="caution">
    <text evidence="1">The sequence shown here is derived from an EMBL/GenBank/DDBJ whole genome shotgun (WGS) entry which is preliminary data.</text>
</comment>
<dbReference type="EMBL" id="MHLR01000034">
    <property type="protein sequence ID" value="OGZ14026.1"/>
    <property type="molecule type" value="Genomic_DNA"/>
</dbReference>
<evidence type="ECO:0000313" key="1">
    <source>
        <dbReference type="EMBL" id="OGZ14026.1"/>
    </source>
</evidence>
<protein>
    <submittedName>
        <fullName evidence="1">Uncharacterized protein</fullName>
    </submittedName>
</protein>